<dbReference type="PANTHER" id="PTHR46696:SF4">
    <property type="entry name" value="BIOTIN BIOSYNTHESIS CYTOCHROME P450"/>
    <property type="match status" value="1"/>
</dbReference>
<keyword evidence="2" id="KW-0479">Metal-binding</keyword>
<protein>
    <submittedName>
        <fullName evidence="3">Cytochrome P450</fullName>
    </submittedName>
</protein>
<dbReference type="PRINTS" id="PR00359">
    <property type="entry name" value="BP450"/>
</dbReference>
<keyword evidence="2" id="KW-0560">Oxidoreductase</keyword>
<dbReference type="GO" id="GO:0020037">
    <property type="term" value="F:heme binding"/>
    <property type="evidence" value="ECO:0007669"/>
    <property type="project" value="InterPro"/>
</dbReference>
<dbReference type="PRINTS" id="PR00385">
    <property type="entry name" value="P450"/>
</dbReference>
<evidence type="ECO:0000256" key="1">
    <source>
        <dbReference type="ARBA" id="ARBA00010617"/>
    </source>
</evidence>
<dbReference type="InterPro" id="IPR001128">
    <property type="entry name" value="Cyt_P450"/>
</dbReference>
<proteinExistence type="inferred from homology"/>
<dbReference type="KEGG" id="kcm:ABWK59_06075"/>
<comment type="similarity">
    <text evidence="1 2">Belongs to the cytochrome P450 family.</text>
</comment>
<keyword evidence="2" id="KW-0349">Heme</keyword>
<dbReference type="GO" id="GO:0008395">
    <property type="term" value="F:steroid hydroxylase activity"/>
    <property type="evidence" value="ECO:0007669"/>
    <property type="project" value="TreeGrafter"/>
</dbReference>
<accession>A0AAU8JRU7</accession>
<name>A0AAU8JRU7_9ACTN</name>
<dbReference type="GO" id="GO:0006707">
    <property type="term" value="P:cholesterol catabolic process"/>
    <property type="evidence" value="ECO:0007669"/>
    <property type="project" value="TreeGrafter"/>
</dbReference>
<dbReference type="PANTHER" id="PTHR46696">
    <property type="entry name" value="P450, PUTATIVE (EUROFUNG)-RELATED"/>
    <property type="match status" value="1"/>
</dbReference>
<dbReference type="AlphaFoldDB" id="A0AAU8JRU7"/>
<dbReference type="InterPro" id="IPR017972">
    <property type="entry name" value="Cyt_P450_CS"/>
</dbReference>
<dbReference type="CDD" id="cd11033">
    <property type="entry name" value="CYP142-like"/>
    <property type="match status" value="1"/>
</dbReference>
<evidence type="ECO:0000313" key="3">
    <source>
        <dbReference type="EMBL" id="XCM78524.1"/>
    </source>
</evidence>
<dbReference type="Gene3D" id="1.10.630.10">
    <property type="entry name" value="Cytochrome P450"/>
    <property type="match status" value="1"/>
</dbReference>
<dbReference type="EMBL" id="CP159872">
    <property type="protein sequence ID" value="XCM78524.1"/>
    <property type="molecule type" value="Genomic_DNA"/>
</dbReference>
<sequence length="431" mass="47736">MIPDQARVNRIFLPETYAEGVPYALHRELREAAPVWWVEEPAVGPWPAGPGYWAVLRHADVKHVLRTPEVFSSHLGATQIRDPDTAADLEFVRAMMLNQDPPDHSRLRRIVAAAFTPRAVRELTEGIERRARLLVAEVRPRGRADFVPLAADLPVWTLAHIMGVPEQDRGLLYAWASRVIGYQDTEYAGLAATDPAALSDLGRAALAHRPTAVATGDGRPVNPRSRAALADMFAYAHGLAEHPRPGSILARMREGGLTREEFENMFFLFAVAGNETLRNGVPGGLLTLLEHPEQYRLLCERSELTGSAVEEMLRYWPPVMDFRRTATRDVELGGRRIRGGDKVVVYHASANRDGTVFPEPDRFDVTRTPNDHVSFGHGPHFCLGAQLARVQMRALLGEVVRGLPGLRVAGAPVRMVSNFQNGLKHLPIGWG</sequence>
<dbReference type="GO" id="GO:0036199">
    <property type="term" value="F:cholest-4-en-3-one 26-monooxygenase activity"/>
    <property type="evidence" value="ECO:0007669"/>
    <property type="project" value="TreeGrafter"/>
</dbReference>
<keyword evidence="2" id="KW-0408">Iron</keyword>
<reference evidence="3" key="1">
    <citation type="submission" date="2024-06" db="EMBL/GenBank/DDBJ databases">
        <title>The genome sequences of Kitasatospora sp. strain HUAS MG31.</title>
        <authorList>
            <person name="Mo P."/>
        </authorList>
    </citation>
    <scope>NUCLEOTIDE SEQUENCE</scope>
    <source>
        <strain evidence="3">HUAS MG31</strain>
    </source>
</reference>
<dbReference type="SUPFAM" id="SSF48264">
    <property type="entry name" value="Cytochrome P450"/>
    <property type="match status" value="1"/>
</dbReference>
<dbReference type="InterPro" id="IPR036396">
    <property type="entry name" value="Cyt_P450_sf"/>
</dbReference>
<keyword evidence="2" id="KW-0503">Monooxygenase</keyword>
<dbReference type="GO" id="GO:0005506">
    <property type="term" value="F:iron ion binding"/>
    <property type="evidence" value="ECO:0007669"/>
    <property type="project" value="InterPro"/>
</dbReference>
<organism evidence="3">
    <name type="scientific">Kitasatospora camelliae</name>
    <dbReference type="NCBI Taxonomy" id="3156397"/>
    <lineage>
        <taxon>Bacteria</taxon>
        <taxon>Bacillati</taxon>
        <taxon>Actinomycetota</taxon>
        <taxon>Actinomycetes</taxon>
        <taxon>Kitasatosporales</taxon>
        <taxon>Streptomycetaceae</taxon>
        <taxon>Kitasatospora</taxon>
    </lineage>
</organism>
<evidence type="ECO:0000256" key="2">
    <source>
        <dbReference type="RuleBase" id="RU000461"/>
    </source>
</evidence>
<gene>
    <name evidence="3" type="ORF">ABWK59_06075</name>
</gene>
<dbReference type="PROSITE" id="PS00086">
    <property type="entry name" value="CYTOCHROME_P450"/>
    <property type="match status" value="1"/>
</dbReference>
<dbReference type="Pfam" id="PF00067">
    <property type="entry name" value="p450"/>
    <property type="match status" value="1"/>
</dbReference>
<dbReference type="InterPro" id="IPR002397">
    <property type="entry name" value="Cyt_P450_B"/>
</dbReference>